<accession>A0A922CVY3</accession>
<gene>
    <name evidence="3" type="ORF">O3G_MSEX012697</name>
</gene>
<keyword evidence="2" id="KW-0812">Transmembrane</keyword>
<feature type="compositionally biased region" description="Low complexity" evidence="1">
    <location>
        <begin position="17"/>
        <end position="30"/>
    </location>
</feature>
<dbReference type="Proteomes" id="UP000791440">
    <property type="component" value="Unassembled WGS sequence"/>
</dbReference>
<proteinExistence type="predicted"/>
<comment type="caution">
    <text evidence="3">The sequence shown here is derived from an EMBL/GenBank/DDBJ whole genome shotgun (WGS) entry which is preliminary data.</text>
</comment>
<dbReference type="AlphaFoldDB" id="A0A922CVY3"/>
<keyword evidence="2" id="KW-0472">Membrane</keyword>
<keyword evidence="4" id="KW-1185">Reference proteome</keyword>
<organism evidence="3 4">
    <name type="scientific">Manduca sexta</name>
    <name type="common">Tobacco hawkmoth</name>
    <name type="synonym">Tobacco hornworm</name>
    <dbReference type="NCBI Taxonomy" id="7130"/>
    <lineage>
        <taxon>Eukaryota</taxon>
        <taxon>Metazoa</taxon>
        <taxon>Ecdysozoa</taxon>
        <taxon>Arthropoda</taxon>
        <taxon>Hexapoda</taxon>
        <taxon>Insecta</taxon>
        <taxon>Pterygota</taxon>
        <taxon>Neoptera</taxon>
        <taxon>Endopterygota</taxon>
        <taxon>Lepidoptera</taxon>
        <taxon>Glossata</taxon>
        <taxon>Ditrysia</taxon>
        <taxon>Bombycoidea</taxon>
        <taxon>Sphingidae</taxon>
        <taxon>Sphinginae</taxon>
        <taxon>Sphingini</taxon>
        <taxon>Manduca</taxon>
    </lineage>
</organism>
<evidence type="ECO:0000313" key="4">
    <source>
        <dbReference type="Proteomes" id="UP000791440"/>
    </source>
</evidence>
<dbReference type="EMBL" id="JH668753">
    <property type="protein sequence ID" value="KAG6461540.1"/>
    <property type="molecule type" value="Genomic_DNA"/>
</dbReference>
<reference evidence="3" key="1">
    <citation type="journal article" date="2016" name="Insect Biochem. Mol. Biol.">
        <title>Multifaceted biological insights from a draft genome sequence of the tobacco hornworm moth, Manduca sexta.</title>
        <authorList>
            <person name="Kanost M.R."/>
            <person name="Arrese E.L."/>
            <person name="Cao X."/>
            <person name="Chen Y.R."/>
            <person name="Chellapilla S."/>
            <person name="Goldsmith M.R."/>
            <person name="Grosse-Wilde E."/>
            <person name="Heckel D.G."/>
            <person name="Herndon N."/>
            <person name="Jiang H."/>
            <person name="Papanicolaou A."/>
            <person name="Qu J."/>
            <person name="Soulages J.L."/>
            <person name="Vogel H."/>
            <person name="Walters J."/>
            <person name="Waterhouse R.M."/>
            <person name="Ahn S.J."/>
            <person name="Almeida F.C."/>
            <person name="An C."/>
            <person name="Aqrawi P."/>
            <person name="Bretschneider A."/>
            <person name="Bryant W.B."/>
            <person name="Bucks S."/>
            <person name="Chao H."/>
            <person name="Chevignon G."/>
            <person name="Christen J.M."/>
            <person name="Clarke D.F."/>
            <person name="Dittmer N.T."/>
            <person name="Ferguson L.C.F."/>
            <person name="Garavelou S."/>
            <person name="Gordon K.H.J."/>
            <person name="Gunaratna R.T."/>
            <person name="Han Y."/>
            <person name="Hauser F."/>
            <person name="He Y."/>
            <person name="Heidel-Fischer H."/>
            <person name="Hirsh A."/>
            <person name="Hu Y."/>
            <person name="Jiang H."/>
            <person name="Kalra D."/>
            <person name="Klinner C."/>
            <person name="Konig C."/>
            <person name="Kovar C."/>
            <person name="Kroll A.R."/>
            <person name="Kuwar S.S."/>
            <person name="Lee S.L."/>
            <person name="Lehman R."/>
            <person name="Li K."/>
            <person name="Li Z."/>
            <person name="Liang H."/>
            <person name="Lovelace S."/>
            <person name="Lu Z."/>
            <person name="Mansfield J.H."/>
            <person name="McCulloch K.J."/>
            <person name="Mathew T."/>
            <person name="Morton B."/>
            <person name="Muzny D.M."/>
            <person name="Neunemann D."/>
            <person name="Ongeri F."/>
            <person name="Pauchet Y."/>
            <person name="Pu L.L."/>
            <person name="Pyrousis I."/>
            <person name="Rao X.J."/>
            <person name="Redding A."/>
            <person name="Roesel C."/>
            <person name="Sanchez-Gracia A."/>
            <person name="Schaack S."/>
            <person name="Shukla A."/>
            <person name="Tetreau G."/>
            <person name="Wang Y."/>
            <person name="Xiong G.H."/>
            <person name="Traut W."/>
            <person name="Walsh T.K."/>
            <person name="Worley K.C."/>
            <person name="Wu D."/>
            <person name="Wu W."/>
            <person name="Wu Y.Q."/>
            <person name="Zhang X."/>
            <person name="Zou Z."/>
            <person name="Zucker H."/>
            <person name="Briscoe A.D."/>
            <person name="Burmester T."/>
            <person name="Clem R.J."/>
            <person name="Feyereisen R."/>
            <person name="Grimmelikhuijzen C.J.P."/>
            <person name="Hamodrakas S.J."/>
            <person name="Hansson B.S."/>
            <person name="Huguet E."/>
            <person name="Jermiin L.S."/>
            <person name="Lan Q."/>
            <person name="Lehman H.K."/>
            <person name="Lorenzen M."/>
            <person name="Merzendorfer H."/>
            <person name="Michalopoulos I."/>
            <person name="Morton D.B."/>
            <person name="Muthukrishnan S."/>
            <person name="Oakeshott J.G."/>
            <person name="Palmer W."/>
            <person name="Park Y."/>
            <person name="Passarelli A.L."/>
            <person name="Rozas J."/>
            <person name="Schwartz L.M."/>
            <person name="Smith W."/>
            <person name="Southgate A."/>
            <person name="Vilcinskas A."/>
            <person name="Vogt R."/>
            <person name="Wang P."/>
            <person name="Werren J."/>
            <person name="Yu X.Q."/>
            <person name="Zhou J.J."/>
            <person name="Brown S.J."/>
            <person name="Scherer S.E."/>
            <person name="Richards S."/>
            <person name="Blissard G.W."/>
        </authorList>
    </citation>
    <scope>NUCLEOTIDE SEQUENCE</scope>
</reference>
<protein>
    <submittedName>
        <fullName evidence="3">Uncharacterized protein</fullName>
    </submittedName>
</protein>
<evidence type="ECO:0000313" key="3">
    <source>
        <dbReference type="EMBL" id="KAG6461540.1"/>
    </source>
</evidence>
<keyword evidence="2" id="KW-1133">Transmembrane helix</keyword>
<feature type="transmembrane region" description="Helical" evidence="2">
    <location>
        <begin position="37"/>
        <end position="60"/>
    </location>
</feature>
<evidence type="ECO:0000256" key="1">
    <source>
        <dbReference type="SAM" id="MobiDB-lite"/>
    </source>
</evidence>
<reference evidence="3" key="2">
    <citation type="submission" date="2020-12" db="EMBL/GenBank/DDBJ databases">
        <authorList>
            <person name="Kanost M."/>
        </authorList>
    </citation>
    <scope>NUCLEOTIDE SEQUENCE</scope>
</reference>
<sequence length="106" mass="11353">MCDCAAEVDKRKKEKSTQATSPSAPSRSSFSSIFDGIVSWLPLVGGTALAMALLALLYKIGGSSLSRAKKFKSSICATRAGTSGAKANEKKKKWPVHERKKDICEC</sequence>
<name>A0A922CVY3_MANSE</name>
<evidence type="ECO:0000256" key="2">
    <source>
        <dbReference type="SAM" id="Phobius"/>
    </source>
</evidence>
<feature type="region of interest" description="Disordered" evidence="1">
    <location>
        <begin position="1"/>
        <end position="30"/>
    </location>
</feature>